<protein>
    <submittedName>
        <fullName evidence="7">AI-2E family transporter</fullName>
    </submittedName>
</protein>
<dbReference type="GO" id="GO:0055085">
    <property type="term" value="P:transmembrane transport"/>
    <property type="evidence" value="ECO:0007669"/>
    <property type="project" value="TreeGrafter"/>
</dbReference>
<evidence type="ECO:0000313" key="7">
    <source>
        <dbReference type="EMBL" id="OGI57583.1"/>
    </source>
</evidence>
<evidence type="ECO:0000256" key="1">
    <source>
        <dbReference type="ARBA" id="ARBA00004141"/>
    </source>
</evidence>
<evidence type="ECO:0000256" key="6">
    <source>
        <dbReference type="SAM" id="Phobius"/>
    </source>
</evidence>
<feature type="transmembrane region" description="Helical" evidence="6">
    <location>
        <begin position="34"/>
        <end position="51"/>
    </location>
</feature>
<comment type="caution">
    <text evidence="7">The sequence shown here is derived from an EMBL/GenBank/DDBJ whole genome shotgun (WGS) entry which is preliminary data.</text>
</comment>
<dbReference type="AlphaFoldDB" id="A0A1F6UJN0"/>
<dbReference type="PANTHER" id="PTHR21716">
    <property type="entry name" value="TRANSMEMBRANE PROTEIN"/>
    <property type="match status" value="1"/>
</dbReference>
<dbReference type="InterPro" id="IPR002549">
    <property type="entry name" value="AI-2E-like"/>
</dbReference>
<evidence type="ECO:0000256" key="4">
    <source>
        <dbReference type="ARBA" id="ARBA00022989"/>
    </source>
</evidence>
<feature type="transmembrane region" description="Helical" evidence="6">
    <location>
        <begin position="346"/>
        <end position="373"/>
    </location>
</feature>
<proteinExistence type="inferred from homology"/>
<keyword evidence="3 6" id="KW-0812">Transmembrane</keyword>
<comment type="similarity">
    <text evidence="2">Belongs to the autoinducer-2 exporter (AI-2E) (TC 2.A.86) family.</text>
</comment>
<reference evidence="7 8" key="1">
    <citation type="journal article" date="2016" name="Nat. Commun.">
        <title>Thousands of microbial genomes shed light on interconnected biogeochemical processes in an aquifer system.</title>
        <authorList>
            <person name="Anantharaman K."/>
            <person name="Brown C.T."/>
            <person name="Hug L.A."/>
            <person name="Sharon I."/>
            <person name="Castelle C.J."/>
            <person name="Probst A.J."/>
            <person name="Thomas B.C."/>
            <person name="Singh A."/>
            <person name="Wilkins M.J."/>
            <person name="Karaoz U."/>
            <person name="Brodie E.L."/>
            <person name="Williams K.H."/>
            <person name="Hubbard S.S."/>
            <person name="Banfield J.F."/>
        </authorList>
    </citation>
    <scope>NUCLEOTIDE SEQUENCE [LARGE SCALE GENOMIC DNA]</scope>
</reference>
<feature type="transmembrane region" description="Helical" evidence="6">
    <location>
        <begin position="57"/>
        <end position="75"/>
    </location>
</feature>
<dbReference type="Proteomes" id="UP000177950">
    <property type="component" value="Unassembled WGS sequence"/>
</dbReference>
<gene>
    <name evidence="7" type="ORF">A2V58_01920</name>
</gene>
<accession>A0A1F6UJN0</accession>
<dbReference type="GO" id="GO:0016020">
    <property type="term" value="C:membrane"/>
    <property type="evidence" value="ECO:0007669"/>
    <property type="project" value="UniProtKB-SubCell"/>
</dbReference>
<evidence type="ECO:0000256" key="2">
    <source>
        <dbReference type="ARBA" id="ARBA00009773"/>
    </source>
</evidence>
<keyword evidence="4 6" id="KW-1133">Transmembrane helix</keyword>
<evidence type="ECO:0000256" key="3">
    <source>
        <dbReference type="ARBA" id="ARBA00022692"/>
    </source>
</evidence>
<feature type="transmembrane region" description="Helical" evidence="6">
    <location>
        <begin position="191"/>
        <end position="209"/>
    </location>
</feature>
<comment type="subcellular location">
    <subcellularLocation>
        <location evidence="1">Membrane</location>
        <topology evidence="1">Multi-pass membrane protein</topology>
    </subcellularLocation>
</comment>
<feature type="transmembrane region" description="Helical" evidence="6">
    <location>
        <begin position="275"/>
        <end position="295"/>
    </location>
</feature>
<dbReference type="Pfam" id="PF01594">
    <property type="entry name" value="AI-2E_transport"/>
    <property type="match status" value="1"/>
</dbReference>
<keyword evidence="5 6" id="KW-0472">Membrane</keyword>
<organism evidence="7 8">
    <name type="scientific">Candidatus Muproteobacteria bacterium RBG_19FT_COMBO_61_10</name>
    <dbReference type="NCBI Taxonomy" id="1817761"/>
    <lineage>
        <taxon>Bacteria</taxon>
        <taxon>Pseudomonadati</taxon>
        <taxon>Pseudomonadota</taxon>
        <taxon>Candidatus Muproteobacteria</taxon>
    </lineage>
</organism>
<evidence type="ECO:0000256" key="5">
    <source>
        <dbReference type="ARBA" id="ARBA00023136"/>
    </source>
</evidence>
<name>A0A1F6UJN0_9PROT</name>
<feature type="transmembrane region" description="Helical" evidence="6">
    <location>
        <begin position="87"/>
        <end position="105"/>
    </location>
</feature>
<evidence type="ECO:0000313" key="8">
    <source>
        <dbReference type="Proteomes" id="UP000177950"/>
    </source>
</evidence>
<feature type="transmembrane region" description="Helical" evidence="6">
    <location>
        <begin position="302"/>
        <end position="326"/>
    </location>
</feature>
<dbReference type="PANTHER" id="PTHR21716:SF16">
    <property type="entry name" value="BLL1467 PROTEIN"/>
    <property type="match status" value="1"/>
</dbReference>
<dbReference type="EMBL" id="MFSV01000128">
    <property type="protein sequence ID" value="OGI57583.1"/>
    <property type="molecule type" value="Genomic_DNA"/>
</dbReference>
<sequence>MKNTLLPRGNAGRDKSGMSALDPAVPALRMPVDVYSLSLAVLAILAVVFALHWARAVFIPLMLGVMISYALSAPVDLMQKWRIPRAMGAALLLLTIVGGTGYAVYSLSDDAGNLIESLPEAAQKLRLAQAKERGAPAGTMEKVQNAATQIEQAASESGAAAPAAPRGVTRVQVEKPRLNVTDYLWMGTKGAIGFAGQLGMVLFLAYFMLVSGDTFRRKMVRITGPTLSKKKITLRVLDEITAQIQRYLLVQIFTSILVGVVTWLAFLWIGLEHAAIWGIAAAVFNTIPYLGPVIVTGGTSLVAFLQFGTIGMALTVGGISLVITSLEGYLLTPWLTGRASRMSPLVVFVGVLFWGWLWGVWGLLLGVPIIMIIKAVCDRVEDLQPVGELLGD</sequence>
<feature type="transmembrane region" description="Helical" evidence="6">
    <location>
        <begin position="247"/>
        <end position="269"/>
    </location>
</feature>